<evidence type="ECO:0008006" key="3">
    <source>
        <dbReference type="Google" id="ProtNLM"/>
    </source>
</evidence>
<dbReference type="RefSeq" id="WP_013806966.1">
    <property type="nucleotide sequence ID" value="NC_015564.1"/>
</dbReference>
<organism evidence="1 2">
    <name type="scientific">Hoyosella subflava (strain DSM 45089 / JCM 17490 / NBRC 109087 / DQS3-9A1)</name>
    <name type="common">Amycolicicoccus subflavus</name>
    <dbReference type="NCBI Taxonomy" id="443218"/>
    <lineage>
        <taxon>Bacteria</taxon>
        <taxon>Bacillati</taxon>
        <taxon>Actinomycetota</taxon>
        <taxon>Actinomycetes</taxon>
        <taxon>Mycobacteriales</taxon>
        <taxon>Hoyosellaceae</taxon>
        <taxon>Hoyosella</taxon>
    </lineage>
</organism>
<dbReference type="HOGENOM" id="CLU_132619_2_0_11"/>
<dbReference type="KEGG" id="asd:AS9A_2168"/>
<dbReference type="InterPro" id="IPR019587">
    <property type="entry name" value="Polyketide_cyclase/dehydratase"/>
</dbReference>
<proteinExistence type="predicted"/>
<dbReference type="Proteomes" id="UP000009235">
    <property type="component" value="Chromosome"/>
</dbReference>
<evidence type="ECO:0000313" key="2">
    <source>
        <dbReference type="Proteomes" id="UP000009235"/>
    </source>
</evidence>
<gene>
    <name evidence="1" type="ordered locus">AS9A_2168</name>
</gene>
<name>F6EQD2_HOYSD</name>
<dbReference type="STRING" id="443218.AS9A_2168"/>
<reference evidence="1 2" key="1">
    <citation type="journal article" date="2011" name="J. Bacteriol.">
        <title>Complete genome sequence of Amycolicicoccus subflavus DQS3-9A1T, an actinomycete isolated from crude oil-polluted soil.</title>
        <authorList>
            <person name="Cai M."/>
            <person name="Chen W.M."/>
            <person name="Nie Y."/>
            <person name="Chi C.Q."/>
            <person name="Wang Y.N."/>
            <person name="Tang Y.Q."/>
            <person name="Li G.Y."/>
            <person name="Wu X.L."/>
        </authorList>
    </citation>
    <scope>NUCLEOTIDE SEQUENCE [LARGE SCALE GENOMIC DNA]</scope>
    <source>
        <strain evidence="2">DSM 45089 / DQS3-9A1</strain>
    </source>
</reference>
<dbReference type="Gene3D" id="3.30.530.20">
    <property type="match status" value="1"/>
</dbReference>
<dbReference type="InterPro" id="IPR023393">
    <property type="entry name" value="START-like_dom_sf"/>
</dbReference>
<protein>
    <recommendedName>
        <fullName evidence="3">Polyketide cyclase/dehydrase</fullName>
    </recommendedName>
</protein>
<dbReference type="EMBL" id="CP002786">
    <property type="protein sequence ID" value="AEF40617.1"/>
    <property type="molecule type" value="Genomic_DNA"/>
</dbReference>
<dbReference type="CDD" id="cd08865">
    <property type="entry name" value="SRPBCC_10"/>
    <property type="match status" value="1"/>
</dbReference>
<sequence>MIDVEDSTVIERPVGDVFSFIADQTNGPRWQDGLDEVVRITDGPIGVGTRHRAVRRFLGRRLGIDNEYIAFEPDREVTFTGGTASMTFKFTYRTAPSGSGTRVSGHMRMNQSGILARIDRLTAWQLKREMRKNFADLKRLMEDGRPGE</sequence>
<dbReference type="eggNOG" id="COG3832">
    <property type="taxonomic scope" value="Bacteria"/>
</dbReference>
<dbReference type="OrthoDB" id="4618973at2"/>
<dbReference type="Pfam" id="PF10604">
    <property type="entry name" value="Polyketide_cyc2"/>
    <property type="match status" value="1"/>
</dbReference>
<evidence type="ECO:0000313" key="1">
    <source>
        <dbReference type="EMBL" id="AEF40617.1"/>
    </source>
</evidence>
<accession>F6EQD2</accession>
<dbReference type="AlphaFoldDB" id="F6EQD2"/>
<keyword evidence="2" id="KW-1185">Reference proteome</keyword>
<dbReference type="SUPFAM" id="SSF55961">
    <property type="entry name" value="Bet v1-like"/>
    <property type="match status" value="1"/>
</dbReference>